<keyword evidence="1" id="KW-0472">Membrane</keyword>
<name>A0A0P8A036_9EURY</name>
<evidence type="ECO:0000313" key="3">
    <source>
        <dbReference type="Proteomes" id="UP000050360"/>
    </source>
</evidence>
<gene>
    <name evidence="2" type="ORF">MPEBLZ_04186</name>
</gene>
<evidence type="ECO:0000313" key="2">
    <source>
        <dbReference type="EMBL" id="KPQ41267.1"/>
    </source>
</evidence>
<dbReference type="Proteomes" id="UP000050360">
    <property type="component" value="Unassembled WGS sequence"/>
</dbReference>
<protein>
    <submittedName>
        <fullName evidence="2">Uncharacterized protein</fullName>
    </submittedName>
</protein>
<evidence type="ECO:0000256" key="1">
    <source>
        <dbReference type="SAM" id="Phobius"/>
    </source>
</evidence>
<organism evidence="2 3">
    <name type="scientific">Candidatus Methanoperedens nitratireducens</name>
    <dbReference type="NCBI Taxonomy" id="1392998"/>
    <lineage>
        <taxon>Archaea</taxon>
        <taxon>Methanobacteriati</taxon>
        <taxon>Methanobacteriota</taxon>
        <taxon>Stenosarchaea group</taxon>
        <taxon>Methanomicrobia</taxon>
        <taxon>Methanosarcinales</taxon>
        <taxon>ANME-2 cluster</taxon>
        <taxon>Candidatus Methanoperedentaceae</taxon>
        <taxon>Candidatus Methanoperedens</taxon>
    </lineage>
</organism>
<proteinExistence type="predicted"/>
<dbReference type="InterPro" id="IPR029058">
    <property type="entry name" value="AB_hydrolase_fold"/>
</dbReference>
<dbReference type="SUPFAM" id="SSF53474">
    <property type="entry name" value="alpha/beta-Hydrolases"/>
    <property type="match status" value="1"/>
</dbReference>
<reference evidence="2 3" key="1">
    <citation type="submission" date="2015-09" db="EMBL/GenBank/DDBJ databases">
        <title>A metagenomics-based metabolic model of nitrate-dependent anaerobic oxidation of methane by Methanoperedens-like archaea.</title>
        <authorList>
            <person name="Arshad A."/>
            <person name="Speth D.R."/>
            <person name="De Graaf R.M."/>
            <person name="Op Den Camp H.J."/>
            <person name="Jetten M.S."/>
            <person name="Welte C.U."/>
        </authorList>
    </citation>
    <scope>NUCLEOTIDE SEQUENCE [LARGE SCALE GENOMIC DNA]</scope>
</reference>
<sequence length="187" mass="20702">MPAIVFHNTLALFGVMQTLEKSGNLVIYSQPLYPLIAMAFISVIILAASDILLIRRKMEAIKMSSIFVVVIKMISMPKYSSIFKTPEDEAKYMAAYEAVLALWPVPYESFDVPTRFGKTHVIASGPKEAQPLVLLHATSASATMWFPNIADLSRNYRTYALDTIGEPGKSVISNPPQKRSDYGALVN</sequence>
<dbReference type="AlphaFoldDB" id="A0A0P8A036"/>
<dbReference type="Gene3D" id="3.40.50.1820">
    <property type="entry name" value="alpha/beta hydrolase"/>
    <property type="match status" value="1"/>
</dbReference>
<keyword evidence="1" id="KW-1133">Transmembrane helix</keyword>
<feature type="transmembrane region" description="Helical" evidence="1">
    <location>
        <begin position="32"/>
        <end position="54"/>
    </location>
</feature>
<keyword evidence="1" id="KW-0812">Transmembrane</keyword>
<dbReference type="EMBL" id="LKCM01000391">
    <property type="protein sequence ID" value="KPQ41267.1"/>
    <property type="molecule type" value="Genomic_DNA"/>
</dbReference>
<accession>A0A0P8A036</accession>
<comment type="caution">
    <text evidence="2">The sequence shown here is derived from an EMBL/GenBank/DDBJ whole genome shotgun (WGS) entry which is preliminary data.</text>
</comment>